<dbReference type="EMBL" id="DXFB01000152">
    <property type="protein sequence ID" value="HIX45734.1"/>
    <property type="molecule type" value="Genomic_DNA"/>
</dbReference>
<sequence>MKRIFWITMLLTLAACLPAVAGVVRGTVVDNETKSPIADVQVSIPSDGKTVKTGFDGQFELQNVTEGQANITFSKNGFEPQAFAITVVSTPLVINTEMQRKIVIDEMSAEDNALLFDEAMLEDEGAVASQSVAYLTSSSDDPYLSATSYTFSPMRFSLRGYDQRDHATSINGIDFTDSERGRFNYSGIGGLNNATRNKDVVNGLEMTGYSFGSLTGSTNINTYASEYAAGAHVGLSYTNRSYMLRGQATYATGLMDNGWAFTGSLVYRWADKGRNEGTSYNSFGYFFAAQKIFGDHSIAITTWGAPTERGQSSASTQEVYDYRGIYYNSYWGYQDGKVRNSRIVQSYDPTVIVNYDWKINDRSNLKIGAAYHYNKYSNSALAFYNAPDPRPDYYRNLPSFQYTNLNVNGPGDVNNPFYNDVNTDLYNSLRNEWINNNTDITQINWASLYQANYLNNAANPNASAHYILERRHNDLMESALNALYTNKINDKLLLHAGVSGKYGKGMHYKTVDDLLGGNQWIDIDQFAERDFSNNAIIIQNDLDNPNRAVREGDVFGYNYNLHVVKASAFIDNYWNTRHFDIYYALALNYTQFQREGLMRNGRAEVIGEQSKGFGKLTYFLDPAFKAGLTWKADAHNRVIVNGLIESRAPLPSYSYVAPRVKDRQLPGLASEKVLSYDLNWIFNYSRIQGRLTLFQTHMQDGTESTGYYNDEFHTYVNHTLSGVDRVFRGVELGLDIDLIYGFSLQLAGTYGDYRYTDNAIGVMSAENGCNVFTGEIPTDLTQSTDVIETVYTKDLMVSNGPQLAVSATLSYFHPQMWFADVTLSYFDKNYLDFSPSRFTEMNVKGGYYPNKDGQLQYYAGYTEEQKALLGTQERLKGGFLLDASVGKVIYFNNRKQQLNINLSLNNLLNNTDLVTGGYQQARLSRNTRSAVKAIQTVDKFPNRYYYAWGFNMFLNVALKF</sequence>
<organism evidence="5 6">
    <name type="scientific">Candidatus Barnesiella excrementipullorum</name>
    <dbReference type="NCBI Taxonomy" id="2838479"/>
    <lineage>
        <taxon>Bacteria</taxon>
        <taxon>Pseudomonadati</taxon>
        <taxon>Bacteroidota</taxon>
        <taxon>Bacteroidia</taxon>
        <taxon>Bacteroidales</taxon>
        <taxon>Barnesiellaceae</taxon>
        <taxon>Barnesiella</taxon>
    </lineage>
</organism>
<keyword evidence="5" id="KW-0675">Receptor</keyword>
<evidence type="ECO:0000313" key="6">
    <source>
        <dbReference type="Proteomes" id="UP000824246"/>
    </source>
</evidence>
<keyword evidence="2" id="KW-0472">Membrane</keyword>
<comment type="caution">
    <text evidence="5">The sequence shown here is derived from an EMBL/GenBank/DDBJ whole genome shotgun (WGS) entry which is preliminary data.</text>
</comment>
<name>A0A9D1VRL7_9BACT</name>
<dbReference type="GO" id="GO:0009279">
    <property type="term" value="C:cell outer membrane"/>
    <property type="evidence" value="ECO:0007669"/>
    <property type="project" value="UniProtKB-SubCell"/>
</dbReference>
<dbReference type="PROSITE" id="PS51257">
    <property type="entry name" value="PROKAR_LIPOPROTEIN"/>
    <property type="match status" value="1"/>
</dbReference>
<proteinExistence type="predicted"/>
<gene>
    <name evidence="5" type="ORF">H9982_05895</name>
</gene>
<dbReference type="SUPFAM" id="SSF56935">
    <property type="entry name" value="Porins"/>
    <property type="match status" value="1"/>
</dbReference>
<evidence type="ECO:0000313" key="5">
    <source>
        <dbReference type="EMBL" id="HIX45734.1"/>
    </source>
</evidence>
<evidence type="ECO:0000256" key="3">
    <source>
        <dbReference type="ARBA" id="ARBA00023237"/>
    </source>
</evidence>
<protein>
    <submittedName>
        <fullName evidence="5">TonB-dependent receptor</fullName>
    </submittedName>
</protein>
<accession>A0A9D1VRL7</accession>
<evidence type="ECO:0000256" key="2">
    <source>
        <dbReference type="ARBA" id="ARBA00023136"/>
    </source>
</evidence>
<reference evidence="5" key="1">
    <citation type="journal article" date="2021" name="PeerJ">
        <title>Extensive microbial diversity within the chicken gut microbiome revealed by metagenomics and culture.</title>
        <authorList>
            <person name="Gilroy R."/>
            <person name="Ravi A."/>
            <person name="Getino M."/>
            <person name="Pursley I."/>
            <person name="Horton D.L."/>
            <person name="Alikhan N.F."/>
            <person name="Baker D."/>
            <person name="Gharbi K."/>
            <person name="Hall N."/>
            <person name="Watson M."/>
            <person name="Adriaenssens E.M."/>
            <person name="Foster-Nyarko E."/>
            <person name="Jarju S."/>
            <person name="Secka A."/>
            <person name="Antonio M."/>
            <person name="Oren A."/>
            <person name="Chaudhuri R.R."/>
            <person name="La Ragione R."/>
            <person name="Hildebrand F."/>
            <person name="Pallen M.J."/>
        </authorList>
    </citation>
    <scope>NUCLEOTIDE SEQUENCE</scope>
    <source>
        <strain evidence="5">ChiHjej12B11-16260</strain>
    </source>
</reference>
<feature type="chain" id="PRO_5039676684" evidence="4">
    <location>
        <begin position="22"/>
        <end position="960"/>
    </location>
</feature>
<dbReference type="InterPro" id="IPR008969">
    <property type="entry name" value="CarboxyPept-like_regulatory"/>
</dbReference>
<comment type="subcellular location">
    <subcellularLocation>
        <location evidence="1">Cell outer membrane</location>
    </subcellularLocation>
</comment>
<evidence type="ECO:0000256" key="1">
    <source>
        <dbReference type="ARBA" id="ARBA00004442"/>
    </source>
</evidence>
<feature type="signal peptide" evidence="4">
    <location>
        <begin position="1"/>
        <end position="21"/>
    </location>
</feature>
<dbReference type="SUPFAM" id="SSF49464">
    <property type="entry name" value="Carboxypeptidase regulatory domain-like"/>
    <property type="match status" value="1"/>
</dbReference>
<evidence type="ECO:0000256" key="4">
    <source>
        <dbReference type="SAM" id="SignalP"/>
    </source>
</evidence>
<dbReference type="Proteomes" id="UP000824246">
    <property type="component" value="Unassembled WGS sequence"/>
</dbReference>
<dbReference type="Pfam" id="PF13715">
    <property type="entry name" value="CarbopepD_reg_2"/>
    <property type="match status" value="1"/>
</dbReference>
<dbReference type="Gene3D" id="2.60.40.1120">
    <property type="entry name" value="Carboxypeptidase-like, regulatory domain"/>
    <property type="match status" value="1"/>
</dbReference>
<dbReference type="Gene3D" id="2.40.170.20">
    <property type="entry name" value="TonB-dependent receptor, beta-barrel domain"/>
    <property type="match status" value="1"/>
</dbReference>
<dbReference type="InterPro" id="IPR036942">
    <property type="entry name" value="Beta-barrel_TonB_sf"/>
</dbReference>
<reference evidence="5" key="2">
    <citation type="submission" date="2021-04" db="EMBL/GenBank/DDBJ databases">
        <authorList>
            <person name="Gilroy R."/>
        </authorList>
    </citation>
    <scope>NUCLEOTIDE SEQUENCE</scope>
    <source>
        <strain evidence="5">ChiHjej12B11-16260</strain>
    </source>
</reference>
<keyword evidence="3" id="KW-0998">Cell outer membrane</keyword>
<keyword evidence="4" id="KW-0732">Signal</keyword>
<dbReference type="AlphaFoldDB" id="A0A9D1VRL7"/>